<evidence type="ECO:0000313" key="4">
    <source>
        <dbReference type="Proteomes" id="UP001642409"/>
    </source>
</evidence>
<proteinExistence type="predicted"/>
<comment type="caution">
    <text evidence="2">The sequence shown here is derived from an EMBL/GenBank/DDBJ whole genome shotgun (WGS) entry which is preliminary data.</text>
</comment>
<protein>
    <submittedName>
        <fullName evidence="3">Hypothetical_protein</fullName>
    </submittedName>
</protein>
<keyword evidence="1" id="KW-0472">Membrane</keyword>
<keyword evidence="1" id="KW-0812">Transmembrane</keyword>
<organism evidence="2">
    <name type="scientific">Hexamita inflata</name>
    <dbReference type="NCBI Taxonomy" id="28002"/>
    <lineage>
        <taxon>Eukaryota</taxon>
        <taxon>Metamonada</taxon>
        <taxon>Diplomonadida</taxon>
        <taxon>Hexamitidae</taxon>
        <taxon>Hexamitinae</taxon>
        <taxon>Hexamita</taxon>
    </lineage>
</organism>
<sequence length="153" mass="17478">MQALGQNDIQQHQYFVFSSLAMMFLISLHKYLLNSTLWYLTNQKTIYYLTIPKLRGVCCQTLVLDSTNIQQYQWFVVLTGECFQLQSLINVLNSNLVANSSNFQNSTFSKIIPKLKRIFYLSASALDNRIFNNITFLSQTISNGVSAKLINSG</sequence>
<dbReference type="AlphaFoldDB" id="A0AA86USY4"/>
<dbReference type="Proteomes" id="UP001642409">
    <property type="component" value="Unassembled WGS sequence"/>
</dbReference>
<evidence type="ECO:0000313" key="2">
    <source>
        <dbReference type="EMBL" id="CAI9963672.1"/>
    </source>
</evidence>
<reference evidence="2" key="1">
    <citation type="submission" date="2023-06" db="EMBL/GenBank/DDBJ databases">
        <authorList>
            <person name="Kurt Z."/>
        </authorList>
    </citation>
    <scope>NUCLEOTIDE SEQUENCE</scope>
</reference>
<dbReference type="EMBL" id="CAXDID020000085">
    <property type="protein sequence ID" value="CAL6020441.1"/>
    <property type="molecule type" value="Genomic_DNA"/>
</dbReference>
<keyword evidence="1" id="KW-1133">Transmembrane helix</keyword>
<evidence type="ECO:0000313" key="3">
    <source>
        <dbReference type="EMBL" id="CAL6020441.1"/>
    </source>
</evidence>
<gene>
    <name evidence="3" type="ORF">HINF_LOCUS27462</name>
    <name evidence="2" type="ORF">HINF_LOCUS51317</name>
</gene>
<feature type="transmembrane region" description="Helical" evidence="1">
    <location>
        <begin position="12"/>
        <end position="33"/>
    </location>
</feature>
<evidence type="ECO:0000256" key="1">
    <source>
        <dbReference type="SAM" id="Phobius"/>
    </source>
</evidence>
<keyword evidence="4" id="KW-1185">Reference proteome</keyword>
<name>A0AA86USY4_9EUKA</name>
<reference evidence="3 4" key="2">
    <citation type="submission" date="2024-07" db="EMBL/GenBank/DDBJ databases">
        <authorList>
            <person name="Akdeniz Z."/>
        </authorList>
    </citation>
    <scope>NUCLEOTIDE SEQUENCE [LARGE SCALE GENOMIC DNA]</scope>
</reference>
<dbReference type="EMBL" id="CATOUU010000969">
    <property type="protein sequence ID" value="CAI9963672.1"/>
    <property type="molecule type" value="Genomic_DNA"/>
</dbReference>
<accession>A0AA86USY4</accession>